<feature type="transmembrane region" description="Helical" evidence="6">
    <location>
        <begin position="128"/>
        <end position="150"/>
    </location>
</feature>
<evidence type="ECO:0000259" key="7">
    <source>
        <dbReference type="Pfam" id="PF04932"/>
    </source>
</evidence>
<dbReference type="Pfam" id="PF04932">
    <property type="entry name" value="Wzy_C"/>
    <property type="match status" value="1"/>
</dbReference>
<keyword evidence="4 6" id="KW-0472">Membrane</keyword>
<protein>
    <submittedName>
        <fullName evidence="9">Putative O-glycosylation ligase, exosortase system type 1-associated</fullName>
    </submittedName>
</protein>
<dbReference type="PANTHER" id="PTHR37422:SF13">
    <property type="entry name" value="LIPOPOLYSACCHARIDE BIOSYNTHESIS PROTEIN PA4999-RELATED"/>
    <property type="match status" value="1"/>
</dbReference>
<feature type="transmembrane region" description="Helical" evidence="6">
    <location>
        <begin position="234"/>
        <end position="253"/>
    </location>
</feature>
<comment type="subcellular location">
    <subcellularLocation>
        <location evidence="1">Membrane</location>
        <topology evidence="1">Multi-pass membrane protein</topology>
    </subcellularLocation>
</comment>
<feature type="domain" description="DUF5935" evidence="8">
    <location>
        <begin position="1"/>
        <end position="185"/>
    </location>
</feature>
<dbReference type="InterPro" id="IPR017528">
    <property type="entry name" value="CHP03097O-antigen_lig-rel"/>
</dbReference>
<proteinExistence type="predicted"/>
<dbReference type="GO" id="GO:0016874">
    <property type="term" value="F:ligase activity"/>
    <property type="evidence" value="ECO:0007669"/>
    <property type="project" value="UniProtKB-KW"/>
</dbReference>
<dbReference type="KEGG" id="tvi:Thivi_4033"/>
<dbReference type="GO" id="GO:0016020">
    <property type="term" value="C:membrane"/>
    <property type="evidence" value="ECO:0007669"/>
    <property type="project" value="UniProtKB-SubCell"/>
</dbReference>
<accession>I3YFU1</accession>
<dbReference type="InterPro" id="IPR051533">
    <property type="entry name" value="WaaL-like"/>
</dbReference>
<evidence type="ECO:0000256" key="1">
    <source>
        <dbReference type="ARBA" id="ARBA00004141"/>
    </source>
</evidence>
<dbReference type="EMBL" id="CP003154">
    <property type="protein sequence ID" value="AFL75859.1"/>
    <property type="molecule type" value="Genomic_DNA"/>
</dbReference>
<dbReference type="STRING" id="765911.Thivi_4033"/>
<feature type="compositionally biased region" description="Polar residues" evidence="5">
    <location>
        <begin position="434"/>
        <end position="443"/>
    </location>
</feature>
<keyword evidence="10" id="KW-1185">Reference proteome</keyword>
<dbReference type="RefSeq" id="WP_014780245.1">
    <property type="nucleotide sequence ID" value="NC_018012.1"/>
</dbReference>
<dbReference type="HOGENOM" id="CLU_052176_0_0_6"/>
<dbReference type="Pfam" id="PF19358">
    <property type="entry name" value="DUF5935"/>
    <property type="match status" value="1"/>
</dbReference>
<feature type="transmembrane region" description="Helical" evidence="6">
    <location>
        <begin position="328"/>
        <end position="345"/>
    </location>
</feature>
<dbReference type="Proteomes" id="UP000006062">
    <property type="component" value="Chromosome"/>
</dbReference>
<feature type="domain" description="O-antigen ligase-related" evidence="7">
    <location>
        <begin position="201"/>
        <end position="337"/>
    </location>
</feature>
<dbReference type="eggNOG" id="COG3307">
    <property type="taxonomic scope" value="Bacteria"/>
</dbReference>
<evidence type="ECO:0000313" key="10">
    <source>
        <dbReference type="Proteomes" id="UP000006062"/>
    </source>
</evidence>
<feature type="transmembrane region" description="Helical" evidence="6">
    <location>
        <begin position="43"/>
        <end position="64"/>
    </location>
</feature>
<sequence>MRDIVLALIIFGLLPFVLSRPVWGVYLSAWLGYMNAHRLCYGFMLSFPVVLVVALTTMIAMLASKEKMRMIWSRETIVLLLFVVWMGITTTQALYFDLALEQYDKVVKIQILTVMTIMLLTSKERVHLFVWVIALSLGFYGIKGGIFTILNGGAYRVQGPMGTFIGGNNEMALALVMTIPLMRYLHLQEPRKWLQMGLAGAMLLTAIAAIGSQSRGALVGMTIMGAMFWLKSRNKFATALLIAVAVVAIVSIMPQEWYDRMNTIETYQEDDSALGRINAWWTGFNVANARFTGGGFEMYRYPTFQAYAPEPDRVHDVHSIYFEVLGEHGWPGLTLFLLLLALTWLKCSHIIRFSKKRPDLKWAGDLAAMIQASMIGYMASGAFLGLAYFDYIYHLVALAVVTDFLIHDEGKTLAQKPEALSPTLKTPASIPARSLTSTSTMKR</sequence>
<evidence type="ECO:0000256" key="3">
    <source>
        <dbReference type="ARBA" id="ARBA00022989"/>
    </source>
</evidence>
<keyword evidence="3 6" id="KW-1133">Transmembrane helix</keyword>
<keyword evidence="2 6" id="KW-0812">Transmembrane</keyword>
<feature type="transmembrane region" description="Helical" evidence="6">
    <location>
        <begin position="171"/>
        <end position="187"/>
    </location>
</feature>
<keyword evidence="9" id="KW-0436">Ligase</keyword>
<dbReference type="InterPro" id="IPR007016">
    <property type="entry name" value="O-antigen_ligase-rel_domated"/>
</dbReference>
<feature type="transmembrane region" description="Helical" evidence="6">
    <location>
        <begin position="366"/>
        <end position="385"/>
    </location>
</feature>
<organism evidence="9 10">
    <name type="scientific">Thiocystis violascens (strain ATCC 17096 / DSM 198 / 6111)</name>
    <name type="common">Chromatium violascens</name>
    <dbReference type="NCBI Taxonomy" id="765911"/>
    <lineage>
        <taxon>Bacteria</taxon>
        <taxon>Pseudomonadati</taxon>
        <taxon>Pseudomonadota</taxon>
        <taxon>Gammaproteobacteria</taxon>
        <taxon>Chromatiales</taxon>
        <taxon>Chromatiaceae</taxon>
        <taxon>Thiocystis</taxon>
    </lineage>
</organism>
<dbReference type="InterPro" id="IPR045979">
    <property type="entry name" value="DUF5935"/>
</dbReference>
<evidence type="ECO:0000256" key="6">
    <source>
        <dbReference type="SAM" id="Phobius"/>
    </source>
</evidence>
<feature type="transmembrane region" description="Helical" evidence="6">
    <location>
        <begin position="193"/>
        <end position="213"/>
    </location>
</feature>
<feature type="region of interest" description="Disordered" evidence="5">
    <location>
        <begin position="424"/>
        <end position="443"/>
    </location>
</feature>
<reference evidence="9 10" key="1">
    <citation type="submission" date="2012-06" db="EMBL/GenBank/DDBJ databases">
        <title>Complete sequence of Thiocystis violascens DSM 198.</title>
        <authorList>
            <consortium name="US DOE Joint Genome Institute"/>
            <person name="Lucas S."/>
            <person name="Han J."/>
            <person name="Lapidus A."/>
            <person name="Cheng J.-F."/>
            <person name="Goodwin L."/>
            <person name="Pitluck S."/>
            <person name="Peters L."/>
            <person name="Ovchinnikova G."/>
            <person name="Teshima H."/>
            <person name="Detter J.C."/>
            <person name="Han C."/>
            <person name="Tapia R."/>
            <person name="Land M."/>
            <person name="Hauser L."/>
            <person name="Kyrpides N."/>
            <person name="Ivanova N."/>
            <person name="Pagani I."/>
            <person name="Vogl K."/>
            <person name="Liu Z."/>
            <person name="Frigaard N.-U."/>
            <person name="Bryant D."/>
            <person name="Woyke T."/>
        </authorList>
    </citation>
    <scope>NUCLEOTIDE SEQUENCE [LARGE SCALE GENOMIC DNA]</scope>
    <source>
        <strain evidence="10">ATCC 17096 / DSM 198 / 6111</strain>
    </source>
</reference>
<evidence type="ECO:0000256" key="4">
    <source>
        <dbReference type="ARBA" id="ARBA00023136"/>
    </source>
</evidence>
<evidence type="ECO:0000256" key="5">
    <source>
        <dbReference type="SAM" id="MobiDB-lite"/>
    </source>
</evidence>
<evidence type="ECO:0000313" key="9">
    <source>
        <dbReference type="EMBL" id="AFL75859.1"/>
    </source>
</evidence>
<dbReference type="OrthoDB" id="9772644at2"/>
<feature type="transmembrane region" description="Helical" evidence="6">
    <location>
        <begin position="76"/>
        <end position="96"/>
    </location>
</feature>
<evidence type="ECO:0000256" key="2">
    <source>
        <dbReference type="ARBA" id="ARBA00022692"/>
    </source>
</evidence>
<gene>
    <name evidence="9" type="ordered locus">Thivi_4033</name>
</gene>
<dbReference type="AlphaFoldDB" id="I3YFU1"/>
<evidence type="ECO:0000259" key="8">
    <source>
        <dbReference type="Pfam" id="PF19358"/>
    </source>
</evidence>
<name>I3YFU1_THIV6</name>
<dbReference type="NCBIfam" id="TIGR03097">
    <property type="entry name" value="PEP_O_lig_1"/>
    <property type="match status" value="1"/>
</dbReference>
<dbReference type="PANTHER" id="PTHR37422">
    <property type="entry name" value="TEICHURONIC ACID BIOSYNTHESIS PROTEIN TUAE"/>
    <property type="match status" value="1"/>
</dbReference>